<dbReference type="Proteomes" id="UP000261620">
    <property type="component" value="Unplaced"/>
</dbReference>
<evidence type="ECO:0008006" key="4">
    <source>
        <dbReference type="Google" id="ProtNLM"/>
    </source>
</evidence>
<dbReference type="AlphaFoldDB" id="A0A3Q3W1C9"/>
<keyword evidence="1" id="KW-0732">Signal</keyword>
<reference evidence="2" key="2">
    <citation type="submission" date="2025-09" db="UniProtKB">
        <authorList>
            <consortium name="Ensembl"/>
        </authorList>
    </citation>
    <scope>IDENTIFICATION</scope>
</reference>
<evidence type="ECO:0000256" key="1">
    <source>
        <dbReference type="SAM" id="SignalP"/>
    </source>
</evidence>
<keyword evidence="3" id="KW-1185">Reference proteome</keyword>
<dbReference type="Ensembl" id="ENSMMOT00000007899.1">
    <property type="protein sequence ID" value="ENSMMOP00000007753.1"/>
    <property type="gene ID" value="ENSMMOG00000006032.1"/>
</dbReference>
<sequence length="169" mass="19484">MCLILLLRVYFLRHFITKTAPFTPLYSDDLCLSFVCRTSGLADPEANQKQQEGCTCVAHRASPLRRCADYQTGSRHACPRTILFFFSFTHGYLPVLSTFLMTTATWPFSMELSSLTMRMRQVQRMSRDRASRMRPTARSGKFTLTKMCLPAKDGEKDDWHTSVHFRLVL</sequence>
<proteinExistence type="predicted"/>
<feature type="chain" id="PRO_5018717742" description="Secreted protein" evidence="1">
    <location>
        <begin position="22"/>
        <end position="169"/>
    </location>
</feature>
<evidence type="ECO:0000313" key="3">
    <source>
        <dbReference type="Proteomes" id="UP000261620"/>
    </source>
</evidence>
<name>A0A3Q3W1C9_MOLML</name>
<evidence type="ECO:0000313" key="2">
    <source>
        <dbReference type="Ensembl" id="ENSMMOP00000007753.1"/>
    </source>
</evidence>
<reference evidence="2" key="1">
    <citation type="submission" date="2025-08" db="UniProtKB">
        <authorList>
            <consortium name="Ensembl"/>
        </authorList>
    </citation>
    <scope>IDENTIFICATION</scope>
</reference>
<protein>
    <recommendedName>
        <fullName evidence="4">Secreted protein</fullName>
    </recommendedName>
</protein>
<feature type="signal peptide" evidence="1">
    <location>
        <begin position="1"/>
        <end position="21"/>
    </location>
</feature>
<accession>A0A3Q3W1C9</accession>
<organism evidence="2 3">
    <name type="scientific">Mola mola</name>
    <name type="common">Ocean sunfish</name>
    <name type="synonym">Tetraodon mola</name>
    <dbReference type="NCBI Taxonomy" id="94237"/>
    <lineage>
        <taxon>Eukaryota</taxon>
        <taxon>Metazoa</taxon>
        <taxon>Chordata</taxon>
        <taxon>Craniata</taxon>
        <taxon>Vertebrata</taxon>
        <taxon>Euteleostomi</taxon>
        <taxon>Actinopterygii</taxon>
        <taxon>Neopterygii</taxon>
        <taxon>Teleostei</taxon>
        <taxon>Neoteleostei</taxon>
        <taxon>Acanthomorphata</taxon>
        <taxon>Eupercaria</taxon>
        <taxon>Tetraodontiformes</taxon>
        <taxon>Molidae</taxon>
        <taxon>Mola</taxon>
    </lineage>
</organism>